<dbReference type="SUPFAM" id="SSF51338">
    <property type="entry name" value="Composite domain of metallo-dependent hydrolases"/>
    <property type="match status" value="1"/>
</dbReference>
<dbReference type="EMBL" id="CP030918">
    <property type="protein sequence ID" value="AXC48441.1"/>
    <property type="molecule type" value="Genomic_DNA"/>
</dbReference>
<dbReference type="Gene3D" id="3.20.20.140">
    <property type="entry name" value="Metal-dependent hydrolases"/>
    <property type="match status" value="1"/>
</dbReference>
<dbReference type="PANTHER" id="PTHR43668">
    <property type="entry name" value="ALLANTOINASE"/>
    <property type="match status" value="1"/>
</dbReference>
<dbReference type="GO" id="GO:0004038">
    <property type="term" value="F:allantoinase activity"/>
    <property type="evidence" value="ECO:0007669"/>
    <property type="project" value="TreeGrafter"/>
</dbReference>
<dbReference type="KEGG" id="pars:DRW48_00860"/>
<feature type="domain" description="Amidohydrolase-related" evidence="2">
    <location>
        <begin position="53"/>
        <end position="402"/>
    </location>
</feature>
<dbReference type="RefSeq" id="WP_114074761.1">
    <property type="nucleotide sequence ID" value="NZ_CP030918.1"/>
</dbReference>
<evidence type="ECO:0000259" key="2">
    <source>
        <dbReference type="Pfam" id="PF01979"/>
    </source>
</evidence>
<organism evidence="3 4">
    <name type="scientific">Paracoccus suum</name>
    <dbReference type="NCBI Taxonomy" id="2259340"/>
    <lineage>
        <taxon>Bacteria</taxon>
        <taxon>Pseudomonadati</taxon>
        <taxon>Pseudomonadota</taxon>
        <taxon>Alphaproteobacteria</taxon>
        <taxon>Rhodobacterales</taxon>
        <taxon>Paracoccaceae</taxon>
        <taxon>Paracoccus</taxon>
    </lineage>
</organism>
<dbReference type="InterPro" id="IPR032466">
    <property type="entry name" value="Metal_Hydrolase"/>
</dbReference>
<dbReference type="SUPFAM" id="SSF51556">
    <property type="entry name" value="Metallo-dependent hydrolases"/>
    <property type="match status" value="1"/>
</dbReference>
<dbReference type="InterPro" id="IPR006680">
    <property type="entry name" value="Amidohydro-rel"/>
</dbReference>
<dbReference type="InterPro" id="IPR011059">
    <property type="entry name" value="Metal-dep_hydrolase_composite"/>
</dbReference>
<sequence>MSVDLAINGGTVLTPEGLRPVTVLVRDGRVAGLAGPEEAVPAAEVIDAAGLHVLPGVIDIHCHIRSPAYPQRGSVASETAAAAAGGITTVFEMPITDPCCNSPERLRLRRDHFAPSAHVDFALYAAPATLTEAAFEALAEAGAIGLKIFTTPAPPGREAEFAGLSWPDAADQLRVLQLAARVGLPVVVHAEHPELLARAAANAASLDAARATTHEAGRPALAEVLALAQLLTLNIAAGARLHIAHVTSAAAVDMLRRFAGSSDFSAETCPHYLLHTIEDIERIGVCAKINPPVRTAADREALWAAVADGTLGHVASDHAAFAPAEKGAVEGNFLTAPPGHPGLDTMLPSMLDAVAGGRMDLASMMDRLSGAGARRFGLADKGKIAVGAAADLILADLGAETHVTEAGLQTAARAIARLSHGARLRGRLTRTLVAGRSAWDGAHTGPAGTGRFVSPRTLHGGSQ</sequence>
<name>A0A344PGD6_9RHOB</name>
<protein>
    <submittedName>
        <fullName evidence="3">Dihydroorotase</fullName>
    </submittedName>
</protein>
<proteinExistence type="predicted"/>
<dbReference type="Pfam" id="PF01979">
    <property type="entry name" value="Amidohydro_1"/>
    <property type="match status" value="1"/>
</dbReference>
<dbReference type="PANTHER" id="PTHR43668:SF2">
    <property type="entry name" value="ALLANTOINASE"/>
    <property type="match status" value="1"/>
</dbReference>
<gene>
    <name evidence="3" type="ORF">DRW48_00860</name>
</gene>
<dbReference type="GO" id="GO:0005737">
    <property type="term" value="C:cytoplasm"/>
    <property type="evidence" value="ECO:0007669"/>
    <property type="project" value="TreeGrafter"/>
</dbReference>
<evidence type="ECO:0000256" key="1">
    <source>
        <dbReference type="SAM" id="MobiDB-lite"/>
    </source>
</evidence>
<dbReference type="InterPro" id="IPR050138">
    <property type="entry name" value="DHOase/Allantoinase_Hydrolase"/>
</dbReference>
<dbReference type="AlphaFoldDB" id="A0A344PGD6"/>
<dbReference type="Proteomes" id="UP000252023">
    <property type="component" value="Chromosome"/>
</dbReference>
<evidence type="ECO:0000313" key="3">
    <source>
        <dbReference type="EMBL" id="AXC48441.1"/>
    </source>
</evidence>
<feature type="region of interest" description="Disordered" evidence="1">
    <location>
        <begin position="444"/>
        <end position="463"/>
    </location>
</feature>
<dbReference type="OrthoDB" id="9775759at2"/>
<evidence type="ECO:0000313" key="4">
    <source>
        <dbReference type="Proteomes" id="UP000252023"/>
    </source>
</evidence>
<dbReference type="Gene3D" id="2.30.40.10">
    <property type="entry name" value="Urease, subunit C, domain 1"/>
    <property type="match status" value="1"/>
</dbReference>
<reference evidence="4" key="1">
    <citation type="submission" date="2018-07" db="EMBL/GenBank/DDBJ databases">
        <title>Genome sequencing of Paracoccus sp. SC2-6.</title>
        <authorList>
            <person name="Heo J."/>
            <person name="Kim S.-J."/>
            <person name="Kwon S.-W."/>
        </authorList>
    </citation>
    <scope>NUCLEOTIDE SEQUENCE [LARGE SCALE GENOMIC DNA]</scope>
    <source>
        <strain evidence="4">SC2-6</strain>
    </source>
</reference>
<accession>A0A344PGD6</accession>
<keyword evidence="4" id="KW-1185">Reference proteome</keyword>
<dbReference type="GO" id="GO:0006145">
    <property type="term" value="P:purine nucleobase catabolic process"/>
    <property type="evidence" value="ECO:0007669"/>
    <property type="project" value="TreeGrafter"/>
</dbReference>